<organism evidence="1 2">
    <name type="scientific">Holotrichia oblita</name>
    <name type="common">Chafer beetle</name>
    <dbReference type="NCBI Taxonomy" id="644536"/>
    <lineage>
        <taxon>Eukaryota</taxon>
        <taxon>Metazoa</taxon>
        <taxon>Ecdysozoa</taxon>
        <taxon>Arthropoda</taxon>
        <taxon>Hexapoda</taxon>
        <taxon>Insecta</taxon>
        <taxon>Pterygota</taxon>
        <taxon>Neoptera</taxon>
        <taxon>Endopterygota</taxon>
        <taxon>Coleoptera</taxon>
        <taxon>Polyphaga</taxon>
        <taxon>Scarabaeiformia</taxon>
        <taxon>Scarabaeidae</taxon>
        <taxon>Melolonthinae</taxon>
        <taxon>Holotrichia</taxon>
    </lineage>
</organism>
<comment type="caution">
    <text evidence="1">The sequence shown here is derived from an EMBL/GenBank/DDBJ whole genome shotgun (WGS) entry which is preliminary data.</text>
</comment>
<reference evidence="1" key="1">
    <citation type="submission" date="2022-04" db="EMBL/GenBank/DDBJ databases">
        <title>Chromosome-scale genome assembly of Holotrichia oblita Faldermann.</title>
        <authorList>
            <person name="Rongchong L."/>
        </authorList>
    </citation>
    <scope>NUCLEOTIDE SEQUENCE</scope>
    <source>
        <strain evidence="1">81SQS9</strain>
    </source>
</reference>
<sequence>MGTCKSKTYHDEYRNHISIDIIEKNLYLGGLSAARDIKTLKCYKITHILTIDTSPLPNYITTKLKQLNTKFIRLSDYPKEDLLSHLDSCISFINDGVYKGKVLVHCFCGISRSASVIIAYMMRKYSLSYDEALRTVKSKRGIVFPNYGFICQLKLYEEMGFRIDVKNIQYKLLRLSAAGDKIRQNKMLPIDYFDVIKPDTGENPIQFESNVYKCRECKRILASETNLIPHQDQSTNQICNKTYSLEPLTWMNVRQSRQGKLNCPKCNCEIGLFCWVAEYLECQCLCGAQVAPAFLLLPSKIEITN</sequence>
<evidence type="ECO:0000313" key="1">
    <source>
        <dbReference type="EMBL" id="KAI4466347.1"/>
    </source>
</evidence>
<accession>A0ACB9THT0</accession>
<dbReference type="Proteomes" id="UP001056778">
    <property type="component" value="Chromosome 3"/>
</dbReference>
<evidence type="ECO:0000313" key="2">
    <source>
        <dbReference type="Proteomes" id="UP001056778"/>
    </source>
</evidence>
<keyword evidence="2" id="KW-1185">Reference proteome</keyword>
<dbReference type="EMBL" id="CM043017">
    <property type="protein sequence ID" value="KAI4466347.1"/>
    <property type="molecule type" value="Genomic_DNA"/>
</dbReference>
<gene>
    <name evidence="1" type="ORF">MML48_3g00001782</name>
</gene>
<proteinExistence type="predicted"/>
<name>A0ACB9THT0_HOLOL</name>
<protein>
    <submittedName>
        <fullName evidence="1">Dual specificity protein phosphatase 12 family member</fullName>
    </submittedName>
</protein>